<gene>
    <name evidence="2" type="ORF">MNBD_IGNAVI01-324</name>
</gene>
<evidence type="ECO:0000256" key="1">
    <source>
        <dbReference type="ARBA" id="ARBA00022801"/>
    </source>
</evidence>
<dbReference type="GO" id="GO:0008448">
    <property type="term" value="F:N-acetylglucosamine-6-phosphate deacetylase activity"/>
    <property type="evidence" value="ECO:0007669"/>
    <property type="project" value="UniProtKB-EC"/>
</dbReference>
<proteinExistence type="predicted"/>
<dbReference type="Gene3D" id="3.20.20.140">
    <property type="entry name" value="Metal-dependent hydrolases"/>
    <property type="match status" value="1"/>
</dbReference>
<dbReference type="PANTHER" id="PTHR11113">
    <property type="entry name" value="N-ACETYLGLUCOSAMINE-6-PHOSPHATE DEACETYLASE"/>
    <property type="match status" value="1"/>
</dbReference>
<dbReference type="InterPro" id="IPR032466">
    <property type="entry name" value="Metal_Hydrolase"/>
</dbReference>
<dbReference type="GO" id="GO:0006046">
    <property type="term" value="P:N-acetylglucosamine catabolic process"/>
    <property type="evidence" value="ECO:0007669"/>
    <property type="project" value="TreeGrafter"/>
</dbReference>
<evidence type="ECO:0000313" key="2">
    <source>
        <dbReference type="EMBL" id="VAX29203.1"/>
    </source>
</evidence>
<dbReference type="EMBL" id="UOGD01000441">
    <property type="protein sequence ID" value="VAX29203.1"/>
    <property type="molecule type" value="Genomic_DNA"/>
</dbReference>
<accession>A0A3B1CXG1</accession>
<sequence>MDKEKKYFDLQVNGYAGIDLNDEYLSIDDLRLACDKLAEDKVEGILATLITDDLTLMKKRISNIIQFKKEDPVIEKIIAGLHIEGPFLNSTDGYRGAHPEEFVREADVKIMEEILDAGDGLIKLVTLAPEVDPGYSVIKMLHQNNVTVSAGHSDASLDTLKGAVDAGLSMFTHLGNGCPKVIERHDNIIERVLSLSDDLWICFIADGHHIPFYALSNYIKSAGYEKTIVVTDAMAAASAPPGRYRVGVIEVEVGEDKIVRQPGRNNLAGSAVTMKGSANNLFAELKMTEDKVELLTSINPKRALGLID</sequence>
<reference evidence="2" key="1">
    <citation type="submission" date="2018-06" db="EMBL/GenBank/DDBJ databases">
        <authorList>
            <person name="Zhirakovskaya E."/>
        </authorList>
    </citation>
    <scope>NUCLEOTIDE SEQUENCE</scope>
</reference>
<protein>
    <submittedName>
        <fullName evidence="2">N-acetylglucosamine-6-phosphate deacetylase</fullName>
        <ecNumber evidence="2">3.5.1.25</ecNumber>
    </submittedName>
</protein>
<dbReference type="SUPFAM" id="SSF51556">
    <property type="entry name" value="Metallo-dependent hydrolases"/>
    <property type="match status" value="1"/>
</dbReference>
<dbReference type="AlphaFoldDB" id="A0A3B1CXG1"/>
<keyword evidence="1 2" id="KW-0378">Hydrolase</keyword>
<organism evidence="2">
    <name type="scientific">hydrothermal vent metagenome</name>
    <dbReference type="NCBI Taxonomy" id="652676"/>
    <lineage>
        <taxon>unclassified sequences</taxon>
        <taxon>metagenomes</taxon>
        <taxon>ecological metagenomes</taxon>
    </lineage>
</organism>
<dbReference type="PANTHER" id="PTHR11113:SF14">
    <property type="entry name" value="N-ACETYLGLUCOSAMINE-6-PHOSPHATE DEACETYLASE"/>
    <property type="match status" value="1"/>
</dbReference>
<dbReference type="EC" id="3.5.1.25" evidence="2"/>
<name>A0A3B1CXG1_9ZZZZ</name>